<name>A0A7U2EZ19_PHANO</name>
<keyword evidence="3" id="KW-1185">Reference proteome</keyword>
<feature type="region of interest" description="Disordered" evidence="1">
    <location>
        <begin position="43"/>
        <end position="64"/>
    </location>
</feature>
<sequence>MKYAFMRGRWSRPMGVDESGLALVSSRCLHAISRVVGSLLPSPFLKPQQRPPSMSLHKHKHKHS</sequence>
<dbReference type="AlphaFoldDB" id="A0A7U2EZ19"/>
<gene>
    <name evidence="2" type="ORF">JI435_407170</name>
</gene>
<proteinExistence type="predicted"/>
<evidence type="ECO:0000313" key="3">
    <source>
        <dbReference type="Proteomes" id="UP000663193"/>
    </source>
</evidence>
<dbReference type="Proteomes" id="UP000663193">
    <property type="component" value="Chromosome 5"/>
</dbReference>
<reference evidence="3" key="1">
    <citation type="journal article" date="2021" name="BMC Genomics">
        <title>Chromosome-level genome assembly and manually-curated proteome of model necrotroph Parastagonospora nodorum Sn15 reveals a genome-wide trove of candidate effector homologs, and redundancy of virulence-related functions within an accessory chromosome.</title>
        <authorList>
            <person name="Bertazzoni S."/>
            <person name="Jones D.A.B."/>
            <person name="Phan H.T."/>
            <person name="Tan K.-C."/>
            <person name="Hane J.K."/>
        </authorList>
    </citation>
    <scope>NUCLEOTIDE SEQUENCE [LARGE SCALE GENOMIC DNA]</scope>
    <source>
        <strain evidence="3">SN15 / ATCC MYA-4574 / FGSC 10173)</strain>
    </source>
</reference>
<evidence type="ECO:0000256" key="1">
    <source>
        <dbReference type="SAM" id="MobiDB-lite"/>
    </source>
</evidence>
<dbReference type="EMBL" id="CP069027">
    <property type="protein sequence ID" value="QRC95332.1"/>
    <property type="molecule type" value="Genomic_DNA"/>
</dbReference>
<protein>
    <submittedName>
        <fullName evidence="2">Uncharacterized protein</fullName>
    </submittedName>
</protein>
<organism evidence="2 3">
    <name type="scientific">Phaeosphaeria nodorum (strain SN15 / ATCC MYA-4574 / FGSC 10173)</name>
    <name type="common">Glume blotch fungus</name>
    <name type="synonym">Parastagonospora nodorum</name>
    <dbReference type="NCBI Taxonomy" id="321614"/>
    <lineage>
        <taxon>Eukaryota</taxon>
        <taxon>Fungi</taxon>
        <taxon>Dikarya</taxon>
        <taxon>Ascomycota</taxon>
        <taxon>Pezizomycotina</taxon>
        <taxon>Dothideomycetes</taxon>
        <taxon>Pleosporomycetidae</taxon>
        <taxon>Pleosporales</taxon>
        <taxon>Pleosporineae</taxon>
        <taxon>Phaeosphaeriaceae</taxon>
        <taxon>Parastagonospora</taxon>
    </lineage>
</organism>
<dbReference type="VEuPathDB" id="FungiDB:JI435_407170"/>
<evidence type="ECO:0000313" key="2">
    <source>
        <dbReference type="EMBL" id="QRC95332.1"/>
    </source>
</evidence>
<accession>A0A7U2EZ19</accession>